<feature type="domain" description="CobW/HypB/UreG nucleotide-binding" evidence="8">
    <location>
        <begin position="31"/>
        <end position="192"/>
    </location>
</feature>
<dbReference type="GO" id="GO:0005525">
    <property type="term" value="F:GTP binding"/>
    <property type="evidence" value="ECO:0007669"/>
    <property type="project" value="UniProtKB-KW"/>
</dbReference>
<dbReference type="SUPFAM" id="SSF52540">
    <property type="entry name" value="P-loop containing nucleoside triphosphate hydrolases"/>
    <property type="match status" value="1"/>
</dbReference>
<comment type="similarity">
    <text evidence="1">Belongs to the SIMIBI class G3E GTPase family. HypB/HupM subfamily.</text>
</comment>
<evidence type="ECO:0000256" key="5">
    <source>
        <dbReference type="ARBA" id="ARBA00022801"/>
    </source>
</evidence>
<dbReference type="PIRSF" id="PIRSF005624">
    <property type="entry name" value="Ni-bind_GTPase"/>
    <property type="match status" value="1"/>
</dbReference>
<dbReference type="GO" id="GO:0051604">
    <property type="term" value="P:protein maturation"/>
    <property type="evidence" value="ECO:0007669"/>
    <property type="project" value="InterPro"/>
</dbReference>
<keyword evidence="7" id="KW-0342">GTP-binding</keyword>
<evidence type="ECO:0000256" key="7">
    <source>
        <dbReference type="ARBA" id="ARBA00023134"/>
    </source>
</evidence>
<dbReference type="Proteomes" id="UP000198744">
    <property type="component" value="Unassembled WGS sequence"/>
</dbReference>
<evidence type="ECO:0000256" key="2">
    <source>
        <dbReference type="ARBA" id="ARBA00022596"/>
    </source>
</evidence>
<dbReference type="Gene3D" id="3.40.50.300">
    <property type="entry name" value="P-loop containing nucleotide triphosphate hydrolases"/>
    <property type="match status" value="1"/>
</dbReference>
<dbReference type="RefSeq" id="WP_093883793.1">
    <property type="nucleotide sequence ID" value="NZ_FOBS01000016.1"/>
</dbReference>
<keyword evidence="3" id="KW-0479">Metal-binding</keyword>
<keyword evidence="10" id="KW-1185">Reference proteome</keyword>
<keyword evidence="4" id="KW-0547">Nucleotide-binding</keyword>
<dbReference type="PANTHER" id="PTHR30134">
    <property type="entry name" value="HYDROGENASE PROTEIN ASSEMBLY PROTEIN, NICKEL CHAPERONE"/>
    <property type="match status" value="1"/>
</dbReference>
<evidence type="ECO:0000256" key="6">
    <source>
        <dbReference type="ARBA" id="ARBA00022833"/>
    </source>
</evidence>
<gene>
    <name evidence="9" type="ORF">SAMN04489760_11643</name>
</gene>
<dbReference type="NCBIfam" id="TIGR00073">
    <property type="entry name" value="hypB"/>
    <property type="match status" value="1"/>
</dbReference>
<keyword evidence="2" id="KW-0533">Nickel</keyword>
<dbReference type="InterPro" id="IPR004392">
    <property type="entry name" value="Hyd_mat_HypB"/>
</dbReference>
<evidence type="ECO:0000256" key="3">
    <source>
        <dbReference type="ARBA" id="ARBA00022723"/>
    </source>
</evidence>
<dbReference type="STRING" id="43775.SAMN04489760_11643"/>
<name>A0A1H7YHC1_9BACT</name>
<dbReference type="EMBL" id="FOBS01000016">
    <property type="protein sequence ID" value="SEM45294.1"/>
    <property type="molecule type" value="Genomic_DNA"/>
</dbReference>
<accession>A0A1H7YHC1</accession>
<dbReference type="GO" id="GO:0016151">
    <property type="term" value="F:nickel cation binding"/>
    <property type="evidence" value="ECO:0007669"/>
    <property type="project" value="InterPro"/>
</dbReference>
<keyword evidence="5" id="KW-0378">Hydrolase</keyword>
<evidence type="ECO:0000313" key="10">
    <source>
        <dbReference type="Proteomes" id="UP000198744"/>
    </source>
</evidence>
<protein>
    <submittedName>
        <fullName evidence="9">Hydrogenase nickel incorporation protein HypB</fullName>
    </submittedName>
</protein>
<dbReference type="GO" id="GO:0003924">
    <property type="term" value="F:GTPase activity"/>
    <property type="evidence" value="ECO:0007669"/>
    <property type="project" value="InterPro"/>
</dbReference>
<dbReference type="GO" id="GO:0008270">
    <property type="term" value="F:zinc ion binding"/>
    <property type="evidence" value="ECO:0007669"/>
    <property type="project" value="TreeGrafter"/>
</dbReference>
<dbReference type="PANTHER" id="PTHR30134:SF2">
    <property type="entry name" value="HYDROGENASE MATURATION FACTOR HYPB"/>
    <property type="match status" value="1"/>
</dbReference>
<evidence type="ECO:0000313" key="9">
    <source>
        <dbReference type="EMBL" id="SEM45294.1"/>
    </source>
</evidence>
<dbReference type="OrthoDB" id="9802035at2"/>
<evidence type="ECO:0000256" key="1">
    <source>
        <dbReference type="ARBA" id="ARBA00006211"/>
    </source>
</evidence>
<dbReference type="InterPro" id="IPR027417">
    <property type="entry name" value="P-loop_NTPase"/>
</dbReference>
<reference evidence="9 10" key="1">
    <citation type="submission" date="2016-10" db="EMBL/GenBank/DDBJ databases">
        <authorList>
            <person name="de Groot N.N."/>
        </authorList>
    </citation>
    <scope>NUCLEOTIDE SEQUENCE [LARGE SCALE GENOMIC DNA]</scope>
    <source>
        <strain evidence="9 10">DSM 8423</strain>
    </source>
</reference>
<dbReference type="CDD" id="cd05390">
    <property type="entry name" value="HypB"/>
    <property type="match status" value="1"/>
</dbReference>
<dbReference type="AlphaFoldDB" id="A0A1H7YHC1"/>
<organism evidence="9 10">
    <name type="scientific">Syntrophus gentianae</name>
    <dbReference type="NCBI Taxonomy" id="43775"/>
    <lineage>
        <taxon>Bacteria</taxon>
        <taxon>Pseudomonadati</taxon>
        <taxon>Thermodesulfobacteriota</taxon>
        <taxon>Syntrophia</taxon>
        <taxon>Syntrophales</taxon>
        <taxon>Syntrophaceae</taxon>
        <taxon>Syntrophus</taxon>
    </lineage>
</organism>
<proteinExistence type="inferred from homology"/>
<evidence type="ECO:0000256" key="4">
    <source>
        <dbReference type="ARBA" id="ARBA00022741"/>
    </source>
</evidence>
<dbReference type="InterPro" id="IPR003495">
    <property type="entry name" value="CobW/HypB/UreG_nucleotide-bd"/>
</dbReference>
<evidence type="ECO:0000259" key="8">
    <source>
        <dbReference type="Pfam" id="PF02492"/>
    </source>
</evidence>
<sequence length="219" mass="24097">MKVAVVKNVLDANERIAQDNRALFDRKKIYVINLMSSPGAGKTSLVEKTIMALKDRYRIAVIEGDIQDTQDADRISALGIPAVQINTGGACHIDGNMIREALPSLELDGIDLLISENVGNLVCPAEFKIGENAKVMILSTPEGADKPAKYPLMFQESAVMIVNKMDLMPYVDFDLEKAKRTALAINPKLQIFEVSCKNGQGLDGWFNWLSGQIEAFRTP</sequence>
<keyword evidence="6" id="KW-0862">Zinc</keyword>
<dbReference type="Pfam" id="PF02492">
    <property type="entry name" value="cobW"/>
    <property type="match status" value="1"/>
</dbReference>